<evidence type="ECO:0000256" key="2">
    <source>
        <dbReference type="ARBA" id="ARBA00022527"/>
    </source>
</evidence>
<dbReference type="Pfam" id="PF01842">
    <property type="entry name" value="ACT"/>
    <property type="match status" value="1"/>
</dbReference>
<dbReference type="InterPro" id="IPR008271">
    <property type="entry name" value="Ser/Thr_kinase_AS"/>
</dbReference>
<evidence type="ECO:0000256" key="8">
    <source>
        <dbReference type="ARBA" id="ARBA00048679"/>
    </source>
</evidence>
<dbReference type="InterPro" id="IPR000719">
    <property type="entry name" value="Prot_kinase_dom"/>
</dbReference>
<dbReference type="EC" id="2.7.11.1" evidence="1"/>
<keyword evidence="13" id="KW-1185">Reference proteome</keyword>
<evidence type="ECO:0000313" key="13">
    <source>
        <dbReference type="Proteomes" id="UP001157418"/>
    </source>
</evidence>
<evidence type="ECO:0000259" key="10">
    <source>
        <dbReference type="PROSITE" id="PS50011"/>
    </source>
</evidence>
<dbReference type="EMBL" id="CAKMRJ010000001">
    <property type="protein sequence ID" value="CAH1415394.1"/>
    <property type="molecule type" value="Genomic_DNA"/>
</dbReference>
<dbReference type="PROSITE" id="PS51671">
    <property type="entry name" value="ACT"/>
    <property type="match status" value="1"/>
</dbReference>
<organism evidence="12 13">
    <name type="scientific">Lactuca virosa</name>
    <dbReference type="NCBI Taxonomy" id="75947"/>
    <lineage>
        <taxon>Eukaryota</taxon>
        <taxon>Viridiplantae</taxon>
        <taxon>Streptophyta</taxon>
        <taxon>Embryophyta</taxon>
        <taxon>Tracheophyta</taxon>
        <taxon>Spermatophyta</taxon>
        <taxon>Magnoliopsida</taxon>
        <taxon>eudicotyledons</taxon>
        <taxon>Gunneridae</taxon>
        <taxon>Pentapetalae</taxon>
        <taxon>asterids</taxon>
        <taxon>campanulids</taxon>
        <taxon>Asterales</taxon>
        <taxon>Asteraceae</taxon>
        <taxon>Cichorioideae</taxon>
        <taxon>Cichorieae</taxon>
        <taxon>Lactucinae</taxon>
        <taxon>Lactuca</taxon>
    </lineage>
</organism>
<reference evidence="12 13" key="1">
    <citation type="submission" date="2022-01" db="EMBL/GenBank/DDBJ databases">
        <authorList>
            <person name="Xiong W."/>
            <person name="Schranz E."/>
        </authorList>
    </citation>
    <scope>NUCLEOTIDE SEQUENCE [LARGE SCALE GENOMIC DNA]</scope>
</reference>
<proteinExistence type="predicted"/>
<evidence type="ECO:0000256" key="9">
    <source>
        <dbReference type="SAM" id="MobiDB-lite"/>
    </source>
</evidence>
<dbReference type="FunFam" id="1.10.510.10:FF:001023">
    <property type="entry name" value="Os07g0541700 protein"/>
    <property type="match status" value="1"/>
</dbReference>
<keyword evidence="2" id="KW-0723">Serine/threonine-protein kinase</keyword>
<evidence type="ECO:0000256" key="5">
    <source>
        <dbReference type="ARBA" id="ARBA00022777"/>
    </source>
</evidence>
<dbReference type="Pfam" id="PF00069">
    <property type="entry name" value="Pkinase"/>
    <property type="match status" value="1"/>
</dbReference>
<keyword evidence="6" id="KW-0067">ATP-binding</keyword>
<keyword evidence="4" id="KW-0547">Nucleotide-binding</keyword>
<keyword evidence="5" id="KW-0418">Kinase</keyword>
<dbReference type="Gene3D" id="1.10.510.10">
    <property type="entry name" value="Transferase(Phosphotransferase) domain 1"/>
    <property type="match status" value="1"/>
</dbReference>
<evidence type="ECO:0000259" key="11">
    <source>
        <dbReference type="PROSITE" id="PS51671"/>
    </source>
</evidence>
<dbReference type="GO" id="GO:0004674">
    <property type="term" value="F:protein serine/threonine kinase activity"/>
    <property type="evidence" value="ECO:0007669"/>
    <property type="project" value="UniProtKB-KW"/>
</dbReference>
<evidence type="ECO:0000256" key="3">
    <source>
        <dbReference type="ARBA" id="ARBA00022679"/>
    </source>
</evidence>
<dbReference type="AlphaFoldDB" id="A0AAU9LPS5"/>
<dbReference type="InterPro" id="IPR002912">
    <property type="entry name" value="ACT_dom"/>
</dbReference>
<keyword evidence="3" id="KW-0808">Transferase</keyword>
<accession>A0AAU9LPS5</accession>
<feature type="region of interest" description="Disordered" evidence="9">
    <location>
        <begin position="1"/>
        <end position="21"/>
    </location>
</feature>
<evidence type="ECO:0000256" key="1">
    <source>
        <dbReference type="ARBA" id="ARBA00012513"/>
    </source>
</evidence>
<comment type="catalytic activity">
    <reaction evidence="8">
        <text>L-seryl-[protein] + ATP = O-phospho-L-seryl-[protein] + ADP + H(+)</text>
        <dbReference type="Rhea" id="RHEA:17989"/>
        <dbReference type="Rhea" id="RHEA-COMP:9863"/>
        <dbReference type="Rhea" id="RHEA-COMP:11604"/>
        <dbReference type="ChEBI" id="CHEBI:15378"/>
        <dbReference type="ChEBI" id="CHEBI:29999"/>
        <dbReference type="ChEBI" id="CHEBI:30616"/>
        <dbReference type="ChEBI" id="CHEBI:83421"/>
        <dbReference type="ChEBI" id="CHEBI:456216"/>
        <dbReference type="EC" id="2.7.11.1"/>
    </reaction>
</comment>
<evidence type="ECO:0000256" key="6">
    <source>
        <dbReference type="ARBA" id="ARBA00022840"/>
    </source>
</evidence>
<comment type="catalytic activity">
    <reaction evidence="7">
        <text>L-threonyl-[protein] + ATP = O-phospho-L-threonyl-[protein] + ADP + H(+)</text>
        <dbReference type="Rhea" id="RHEA:46608"/>
        <dbReference type="Rhea" id="RHEA-COMP:11060"/>
        <dbReference type="Rhea" id="RHEA-COMP:11605"/>
        <dbReference type="ChEBI" id="CHEBI:15378"/>
        <dbReference type="ChEBI" id="CHEBI:30013"/>
        <dbReference type="ChEBI" id="CHEBI:30616"/>
        <dbReference type="ChEBI" id="CHEBI:61977"/>
        <dbReference type="ChEBI" id="CHEBI:456216"/>
        <dbReference type="EC" id="2.7.11.1"/>
    </reaction>
</comment>
<dbReference type="PANTHER" id="PTHR27002">
    <property type="entry name" value="RECEPTOR-LIKE SERINE/THREONINE-PROTEIN KINASE SD1-8"/>
    <property type="match status" value="1"/>
</dbReference>
<sequence>MNLCTEVGNREGGGPTGDVATRWRRPASSLWPRWGAVDGGNVFWQIAILYTGSLDDRSDAAASLVSLAKKVLESDAFYVPSLTGLVVLKPSEDYTVIELAGIDRPGLLSEVSAIITNLGCNVVNAEIWTHNKSLDSFLFVAQGLLYLHRFSRLKIIHRDLKASNILLDDYLKPKISGFKLFGMDESEANTSRVVGTRHGNCGMKAKVGRGLELMDPVGGNKKVLENNNQE</sequence>
<evidence type="ECO:0000256" key="7">
    <source>
        <dbReference type="ARBA" id="ARBA00047899"/>
    </source>
</evidence>
<dbReference type="InterPro" id="IPR011009">
    <property type="entry name" value="Kinase-like_dom_sf"/>
</dbReference>
<feature type="domain" description="Protein kinase" evidence="10">
    <location>
        <begin position="5"/>
        <end position="230"/>
    </location>
</feature>
<dbReference type="PROSITE" id="PS00108">
    <property type="entry name" value="PROTEIN_KINASE_ST"/>
    <property type="match status" value="1"/>
</dbReference>
<dbReference type="GO" id="GO:0005886">
    <property type="term" value="C:plasma membrane"/>
    <property type="evidence" value="ECO:0007669"/>
    <property type="project" value="TreeGrafter"/>
</dbReference>
<gene>
    <name evidence="12" type="ORF">LVIROSA_LOCUS3247</name>
</gene>
<evidence type="ECO:0000313" key="12">
    <source>
        <dbReference type="EMBL" id="CAH1415394.1"/>
    </source>
</evidence>
<comment type="caution">
    <text evidence="12">The sequence shown here is derived from an EMBL/GenBank/DDBJ whole genome shotgun (WGS) entry which is preliminary data.</text>
</comment>
<protein>
    <recommendedName>
        <fullName evidence="1">non-specific serine/threonine protein kinase</fullName>
        <ecNumber evidence="1">2.7.11.1</ecNumber>
    </recommendedName>
</protein>
<feature type="domain" description="ACT" evidence="11">
    <location>
        <begin position="96"/>
        <end position="178"/>
    </location>
</feature>
<dbReference type="GO" id="GO:0005524">
    <property type="term" value="F:ATP binding"/>
    <property type="evidence" value="ECO:0007669"/>
    <property type="project" value="UniProtKB-KW"/>
</dbReference>
<dbReference type="Proteomes" id="UP001157418">
    <property type="component" value="Unassembled WGS sequence"/>
</dbReference>
<dbReference type="PROSITE" id="PS50011">
    <property type="entry name" value="PROTEIN_KINASE_DOM"/>
    <property type="match status" value="1"/>
</dbReference>
<dbReference type="InterPro" id="IPR045865">
    <property type="entry name" value="ACT-like_dom_sf"/>
</dbReference>
<dbReference type="SUPFAM" id="SSF55021">
    <property type="entry name" value="ACT-like"/>
    <property type="match status" value="1"/>
</dbReference>
<evidence type="ECO:0000256" key="4">
    <source>
        <dbReference type="ARBA" id="ARBA00022741"/>
    </source>
</evidence>
<dbReference type="SUPFAM" id="SSF56112">
    <property type="entry name" value="Protein kinase-like (PK-like)"/>
    <property type="match status" value="1"/>
</dbReference>
<dbReference type="PANTHER" id="PTHR27002:SF926">
    <property type="entry name" value="OS07G0535800 PROTEIN"/>
    <property type="match status" value="1"/>
</dbReference>
<name>A0AAU9LPS5_9ASTR</name>